<feature type="compositionally biased region" description="Polar residues" evidence="7">
    <location>
        <begin position="133"/>
        <end position="142"/>
    </location>
</feature>
<gene>
    <name evidence="10" type="primary">znf385d</name>
</gene>
<dbReference type="InterPro" id="IPR036236">
    <property type="entry name" value="Znf_C2H2_sf"/>
</dbReference>
<dbReference type="SMART" id="SM00355">
    <property type="entry name" value="ZnF_C2H2"/>
    <property type="match status" value="3"/>
</dbReference>
<dbReference type="GeneID" id="114448524"/>
<proteinExistence type="predicted"/>
<evidence type="ECO:0000259" key="8">
    <source>
        <dbReference type="PROSITE" id="PS00028"/>
    </source>
</evidence>
<sequence>MESSMFFGNTCQNGILPALVRPTLPAVQTSLGMKQFLPIPLDAASAVSLFPGFSTMDPVQKAVLHHTLGLPPTTKRKHVSCSVCQLRFNSQSQALAHYKGTKHAKKLKALDTPKSKLKGSVVTKETGNQEVAKGINTSQVPSGTDRKDGIPGTVPLPPSPALRLAQPLAPLATPTTPTPAPVASLIVPNTPAATALETTSASGEDEKTSKLPCPSEADLETEVDTETDTETEEEKARRLLYCSLCKVAVNSASQLEAHNSGTKHKTMLEARSGVGSIKSFPRVGVKSKLATSSKSSTGLQNKTFYCETCDVHVNSETQLKQHISSRRHKDRAAGKPAKPKYSPYSKPQKGQPKQPIKLILGKDRQCQPLATQIIPTHLAAVAAAAAAAIGNSFTSRTNHTTNHTVSPALFQTQTLPAAALLRPAPGPVRTSHPQVLFAPY</sequence>
<keyword evidence="2" id="KW-0479">Metal-binding</keyword>
<evidence type="ECO:0000256" key="1">
    <source>
        <dbReference type="ARBA" id="ARBA00004123"/>
    </source>
</evidence>
<dbReference type="InterPro" id="IPR003604">
    <property type="entry name" value="Matrin/U1-like-C_Znf_C2H2"/>
</dbReference>
<feature type="region of interest" description="Disordered" evidence="7">
    <location>
        <begin position="195"/>
        <end position="233"/>
    </location>
</feature>
<name>A0A6P7JWE8_9TELE</name>
<evidence type="ECO:0000256" key="3">
    <source>
        <dbReference type="ARBA" id="ARBA00022737"/>
    </source>
</evidence>
<reference evidence="10" key="1">
    <citation type="submission" date="2025-08" db="UniProtKB">
        <authorList>
            <consortium name="RefSeq"/>
        </authorList>
    </citation>
    <scope>IDENTIFICATION</scope>
</reference>
<evidence type="ECO:0000313" key="9">
    <source>
        <dbReference type="Proteomes" id="UP000515145"/>
    </source>
</evidence>
<feature type="region of interest" description="Disordered" evidence="7">
    <location>
        <begin position="319"/>
        <end position="353"/>
    </location>
</feature>
<feature type="region of interest" description="Disordered" evidence="7">
    <location>
        <begin position="133"/>
        <end position="159"/>
    </location>
</feature>
<dbReference type="RefSeq" id="XP_028281319.1">
    <property type="nucleotide sequence ID" value="XM_028425518.1"/>
</dbReference>
<dbReference type="FunFam" id="3.30.160.60:FF:000276">
    <property type="entry name" value="zinc finger protein 385A isoform X3"/>
    <property type="match status" value="1"/>
</dbReference>
<evidence type="ECO:0000256" key="7">
    <source>
        <dbReference type="SAM" id="MobiDB-lite"/>
    </source>
</evidence>
<keyword evidence="5" id="KW-0862">Zinc</keyword>
<accession>A0A6P7JWE8</accession>
<feature type="domain" description="C2H2-type" evidence="8">
    <location>
        <begin position="306"/>
        <end position="328"/>
    </location>
</feature>
<dbReference type="InterPro" id="IPR022755">
    <property type="entry name" value="Znf_C2H2_jaz"/>
</dbReference>
<protein>
    <submittedName>
        <fullName evidence="10">Zinc finger protein 385D</fullName>
    </submittedName>
</protein>
<evidence type="ECO:0000256" key="2">
    <source>
        <dbReference type="ARBA" id="ARBA00022723"/>
    </source>
</evidence>
<dbReference type="PANTHER" id="PTHR23067:SF12">
    <property type="entry name" value="ZINC FINGER PROTEIN 385D"/>
    <property type="match status" value="1"/>
</dbReference>
<evidence type="ECO:0000256" key="4">
    <source>
        <dbReference type="ARBA" id="ARBA00022771"/>
    </source>
</evidence>
<dbReference type="GO" id="GO:0003676">
    <property type="term" value="F:nucleic acid binding"/>
    <property type="evidence" value="ECO:0007669"/>
    <property type="project" value="InterPro"/>
</dbReference>
<keyword evidence="4" id="KW-0863">Zinc-finger</keyword>
<dbReference type="SUPFAM" id="SSF57667">
    <property type="entry name" value="beta-beta-alpha zinc fingers"/>
    <property type="match status" value="3"/>
</dbReference>
<dbReference type="GO" id="GO:0008270">
    <property type="term" value="F:zinc ion binding"/>
    <property type="evidence" value="ECO:0007669"/>
    <property type="project" value="UniProtKB-KW"/>
</dbReference>
<dbReference type="GO" id="GO:0005634">
    <property type="term" value="C:nucleus"/>
    <property type="evidence" value="ECO:0007669"/>
    <property type="project" value="UniProtKB-SubCell"/>
</dbReference>
<organism evidence="9 10">
    <name type="scientific">Parambassis ranga</name>
    <name type="common">Indian glassy fish</name>
    <dbReference type="NCBI Taxonomy" id="210632"/>
    <lineage>
        <taxon>Eukaryota</taxon>
        <taxon>Metazoa</taxon>
        <taxon>Chordata</taxon>
        <taxon>Craniata</taxon>
        <taxon>Vertebrata</taxon>
        <taxon>Euteleostomi</taxon>
        <taxon>Actinopterygii</taxon>
        <taxon>Neopterygii</taxon>
        <taxon>Teleostei</taxon>
        <taxon>Neoteleostei</taxon>
        <taxon>Acanthomorphata</taxon>
        <taxon>Ovalentaria</taxon>
        <taxon>Ambassidae</taxon>
        <taxon>Parambassis</taxon>
    </lineage>
</organism>
<comment type="subcellular location">
    <subcellularLocation>
        <location evidence="1">Nucleus</location>
    </subcellularLocation>
</comment>
<dbReference type="Pfam" id="PF12171">
    <property type="entry name" value="zf-C2H2_jaz"/>
    <property type="match status" value="1"/>
</dbReference>
<dbReference type="InterPro" id="IPR013087">
    <property type="entry name" value="Znf_C2H2_type"/>
</dbReference>
<feature type="domain" description="C2H2-type" evidence="8">
    <location>
        <begin position="81"/>
        <end position="103"/>
    </location>
</feature>
<evidence type="ECO:0000256" key="6">
    <source>
        <dbReference type="ARBA" id="ARBA00023242"/>
    </source>
</evidence>
<dbReference type="AlphaFoldDB" id="A0A6P7JWE8"/>
<dbReference type="OrthoDB" id="9448812at2759"/>
<dbReference type="InterPro" id="IPR051845">
    <property type="entry name" value="Znf385"/>
</dbReference>
<feature type="compositionally biased region" description="Acidic residues" evidence="7">
    <location>
        <begin position="217"/>
        <end position="233"/>
    </location>
</feature>
<evidence type="ECO:0000313" key="10">
    <source>
        <dbReference type="RefSeq" id="XP_028281319.1"/>
    </source>
</evidence>
<dbReference type="PANTHER" id="PTHR23067">
    <property type="entry name" value="DOUBLE-STRANDED RNA-BINDING ZINC FINGER PROTEIN"/>
    <property type="match status" value="1"/>
</dbReference>
<evidence type="ECO:0000256" key="5">
    <source>
        <dbReference type="ARBA" id="ARBA00022833"/>
    </source>
</evidence>
<dbReference type="Pfam" id="PF12874">
    <property type="entry name" value="zf-met"/>
    <property type="match status" value="2"/>
</dbReference>
<dbReference type="PROSITE" id="PS00028">
    <property type="entry name" value="ZINC_FINGER_C2H2_1"/>
    <property type="match status" value="2"/>
</dbReference>
<feature type="compositionally biased region" description="Low complexity" evidence="7">
    <location>
        <begin position="334"/>
        <end position="353"/>
    </location>
</feature>
<keyword evidence="6" id="KW-0539">Nucleus</keyword>
<keyword evidence="9" id="KW-1185">Reference proteome</keyword>
<dbReference type="Gene3D" id="3.30.160.60">
    <property type="entry name" value="Classic Zinc Finger"/>
    <property type="match status" value="3"/>
</dbReference>
<dbReference type="Proteomes" id="UP000515145">
    <property type="component" value="Chromosome 16"/>
</dbReference>
<dbReference type="InParanoid" id="A0A6P7JWE8"/>
<keyword evidence="3" id="KW-0677">Repeat</keyword>
<dbReference type="CTD" id="79750"/>
<dbReference type="FunFam" id="3.30.160.60:FF:000293">
    <property type="entry name" value="zinc finger protein 385B isoform X3"/>
    <property type="match status" value="1"/>
</dbReference>
<dbReference type="SMART" id="SM00451">
    <property type="entry name" value="ZnF_U1"/>
    <property type="match status" value="3"/>
</dbReference>